<feature type="chain" id="PRO_5035743647" evidence="2">
    <location>
        <begin position="18"/>
        <end position="242"/>
    </location>
</feature>
<feature type="signal peptide" evidence="2">
    <location>
        <begin position="1"/>
        <end position="17"/>
    </location>
</feature>
<dbReference type="EMBL" id="CAJPWZ010002016">
    <property type="protein sequence ID" value="CAG2229114.1"/>
    <property type="molecule type" value="Genomic_DNA"/>
</dbReference>
<name>A0A8S3TCG2_MYTED</name>
<protein>
    <submittedName>
        <fullName evidence="3">Uncharacterized protein</fullName>
    </submittedName>
</protein>
<feature type="compositionally biased region" description="Low complexity" evidence="1">
    <location>
        <begin position="123"/>
        <end position="225"/>
    </location>
</feature>
<feature type="region of interest" description="Disordered" evidence="1">
    <location>
        <begin position="122"/>
        <end position="225"/>
    </location>
</feature>
<evidence type="ECO:0000313" key="3">
    <source>
        <dbReference type="EMBL" id="CAG2229114.1"/>
    </source>
</evidence>
<proteinExistence type="predicted"/>
<evidence type="ECO:0000313" key="4">
    <source>
        <dbReference type="Proteomes" id="UP000683360"/>
    </source>
</evidence>
<dbReference type="OrthoDB" id="6130599at2759"/>
<dbReference type="Proteomes" id="UP000683360">
    <property type="component" value="Unassembled WGS sequence"/>
</dbReference>
<dbReference type="AlphaFoldDB" id="A0A8S3TCG2"/>
<evidence type="ECO:0000256" key="1">
    <source>
        <dbReference type="SAM" id="MobiDB-lite"/>
    </source>
</evidence>
<accession>A0A8S3TCG2</accession>
<reference evidence="3" key="1">
    <citation type="submission" date="2021-03" db="EMBL/GenBank/DDBJ databases">
        <authorList>
            <person name="Bekaert M."/>
        </authorList>
    </citation>
    <scope>NUCLEOTIDE SEQUENCE</scope>
</reference>
<comment type="caution">
    <text evidence="3">The sequence shown here is derived from an EMBL/GenBank/DDBJ whole genome shotgun (WGS) entry which is preliminary data.</text>
</comment>
<keyword evidence="2" id="KW-0732">Signal</keyword>
<gene>
    <name evidence="3" type="ORF">MEDL_42056</name>
</gene>
<sequence>MKWLTLCVILVTPTVHCFYGEFIEFVEDLPLQYQPGECHFHSNGYYRPGQLGIRVVLDKQVLDFYALGYLKYGTEYKGFLQNLINIKHVHPGNNIIRYAASYFGRRYLHVWCIATPFYSHPNTTPVPTTSTKPTTKFTTSTTTPVTTTSKSITTKSTTTSAITKPTTTTTTTKPTTATTATTTQPTTTTTEPTTTSTTKEPTTTTTESTTTTTTTTTERTTTTTTTETDLYDNYCRADKPEL</sequence>
<evidence type="ECO:0000256" key="2">
    <source>
        <dbReference type="SAM" id="SignalP"/>
    </source>
</evidence>
<keyword evidence="4" id="KW-1185">Reference proteome</keyword>
<organism evidence="3 4">
    <name type="scientific">Mytilus edulis</name>
    <name type="common">Blue mussel</name>
    <dbReference type="NCBI Taxonomy" id="6550"/>
    <lineage>
        <taxon>Eukaryota</taxon>
        <taxon>Metazoa</taxon>
        <taxon>Spiralia</taxon>
        <taxon>Lophotrochozoa</taxon>
        <taxon>Mollusca</taxon>
        <taxon>Bivalvia</taxon>
        <taxon>Autobranchia</taxon>
        <taxon>Pteriomorphia</taxon>
        <taxon>Mytilida</taxon>
        <taxon>Mytiloidea</taxon>
        <taxon>Mytilidae</taxon>
        <taxon>Mytilinae</taxon>
        <taxon>Mytilus</taxon>
    </lineage>
</organism>